<feature type="region of interest" description="Disordered" evidence="2">
    <location>
        <begin position="84"/>
        <end position="145"/>
    </location>
</feature>
<feature type="compositionally biased region" description="Basic and acidic residues" evidence="2">
    <location>
        <begin position="15"/>
        <end position="28"/>
    </location>
</feature>
<keyword evidence="1" id="KW-0175">Coiled coil</keyword>
<sequence>MAREPVASSTRPQKHAHDSLDRKAEIKEAASTGWLRSRRALPPARRPSSSLRRWGQQRLEQRMRAELDAVRTLHRKAVLLCRGGGAAVPDSKGDARFSAAAGPRREALSDAAAKRSKTSPMTKPAARAAHRIRPVKQQQQQLPSQRVVAATPLRERKIKKTTKDVEERRRRKEEEEIARAREECRRLVLAMEKSALLDETVYRHELEELGIAPFEYASTRTRSPALSQDRILVGVAY</sequence>
<protein>
    <submittedName>
        <fullName evidence="3">Uncharacterized protein</fullName>
    </submittedName>
</protein>
<evidence type="ECO:0000256" key="1">
    <source>
        <dbReference type="SAM" id="Coils"/>
    </source>
</evidence>
<feature type="compositionally biased region" description="Low complexity" evidence="2">
    <location>
        <begin position="40"/>
        <end position="53"/>
    </location>
</feature>
<proteinExistence type="predicted"/>
<gene>
    <name evidence="3" type="ORF">URODEC1_LOCUS2876</name>
</gene>
<feature type="region of interest" description="Disordered" evidence="2">
    <location>
        <begin position="1"/>
        <end position="56"/>
    </location>
</feature>
<dbReference type="Proteomes" id="UP001497457">
    <property type="component" value="Chromosome 1b"/>
</dbReference>
<feature type="coiled-coil region" evidence="1">
    <location>
        <begin position="158"/>
        <end position="190"/>
    </location>
</feature>
<organism evidence="3 4">
    <name type="scientific">Urochloa decumbens</name>
    <dbReference type="NCBI Taxonomy" id="240449"/>
    <lineage>
        <taxon>Eukaryota</taxon>
        <taxon>Viridiplantae</taxon>
        <taxon>Streptophyta</taxon>
        <taxon>Embryophyta</taxon>
        <taxon>Tracheophyta</taxon>
        <taxon>Spermatophyta</taxon>
        <taxon>Magnoliopsida</taxon>
        <taxon>Liliopsida</taxon>
        <taxon>Poales</taxon>
        <taxon>Poaceae</taxon>
        <taxon>PACMAD clade</taxon>
        <taxon>Panicoideae</taxon>
        <taxon>Panicodae</taxon>
        <taxon>Paniceae</taxon>
        <taxon>Melinidinae</taxon>
        <taxon>Urochloa</taxon>
    </lineage>
</organism>
<accession>A0ABC8VF53</accession>
<evidence type="ECO:0000313" key="3">
    <source>
        <dbReference type="EMBL" id="CAL4889728.1"/>
    </source>
</evidence>
<evidence type="ECO:0000313" key="4">
    <source>
        <dbReference type="Proteomes" id="UP001497457"/>
    </source>
</evidence>
<keyword evidence="4" id="KW-1185">Reference proteome</keyword>
<name>A0ABC8VF53_9POAL</name>
<reference evidence="4" key="1">
    <citation type="submission" date="2024-06" db="EMBL/GenBank/DDBJ databases">
        <authorList>
            <person name="Ryan C."/>
        </authorList>
    </citation>
    <scope>NUCLEOTIDE SEQUENCE [LARGE SCALE GENOMIC DNA]</scope>
</reference>
<reference evidence="3 4" key="2">
    <citation type="submission" date="2024-10" db="EMBL/GenBank/DDBJ databases">
        <authorList>
            <person name="Ryan C."/>
        </authorList>
    </citation>
    <scope>NUCLEOTIDE SEQUENCE [LARGE SCALE GENOMIC DNA]</scope>
</reference>
<evidence type="ECO:0000256" key="2">
    <source>
        <dbReference type="SAM" id="MobiDB-lite"/>
    </source>
</evidence>
<dbReference type="AlphaFoldDB" id="A0ABC8VF53"/>
<dbReference type="EMBL" id="OZ075111">
    <property type="protein sequence ID" value="CAL4889728.1"/>
    <property type="molecule type" value="Genomic_DNA"/>
</dbReference>